<dbReference type="Pfam" id="PF20420">
    <property type="entry name" value="DUF6702"/>
    <property type="match status" value="1"/>
</dbReference>
<name>A0ABU1K6K9_9FLAO</name>
<proteinExistence type="predicted"/>
<keyword evidence="1" id="KW-0732">Signal</keyword>
<dbReference type="EMBL" id="JAVDQA010000005">
    <property type="protein sequence ID" value="MDR6301252.1"/>
    <property type="molecule type" value="Genomic_DNA"/>
</dbReference>
<feature type="chain" id="PRO_5045136486" description="Peptidase E" evidence="1">
    <location>
        <begin position="18"/>
        <end position="166"/>
    </location>
</feature>
<evidence type="ECO:0000313" key="3">
    <source>
        <dbReference type="Proteomes" id="UP001257659"/>
    </source>
</evidence>
<feature type="signal peptide" evidence="1">
    <location>
        <begin position="1"/>
        <end position="17"/>
    </location>
</feature>
<evidence type="ECO:0000313" key="2">
    <source>
        <dbReference type="EMBL" id="MDR6301252.1"/>
    </source>
</evidence>
<organism evidence="2 3">
    <name type="scientific">Mesonia maritima</name>
    <dbReference type="NCBI Taxonomy" id="1793873"/>
    <lineage>
        <taxon>Bacteria</taxon>
        <taxon>Pseudomonadati</taxon>
        <taxon>Bacteroidota</taxon>
        <taxon>Flavobacteriia</taxon>
        <taxon>Flavobacteriales</taxon>
        <taxon>Flavobacteriaceae</taxon>
        <taxon>Mesonia</taxon>
    </lineage>
</organism>
<comment type="caution">
    <text evidence="2">The sequence shown here is derived from an EMBL/GenBank/DDBJ whole genome shotgun (WGS) entry which is preliminary data.</text>
</comment>
<dbReference type="InterPro" id="IPR046525">
    <property type="entry name" value="DUF6702"/>
</dbReference>
<evidence type="ECO:0000256" key="1">
    <source>
        <dbReference type="SAM" id="SignalP"/>
    </source>
</evidence>
<evidence type="ECO:0008006" key="4">
    <source>
        <dbReference type="Google" id="ProtNLM"/>
    </source>
</evidence>
<sequence length="166" mass="19529">MKIQKFIFLLLILPTMAFTSAHKFYLSVTEVNYASEQKSLQIITRIFVDDFQNLLQKRYSKDLALIKGEKNPRVNKYITRYFSEKLKFSIENQELKMNFIGKRYEDDLIICYFEIPNVNEFKTISVSNSLLLDLFEEQKNLVHITKGSETKSKMLLKDNTEGSISF</sequence>
<accession>A0ABU1K6K9</accession>
<dbReference type="Proteomes" id="UP001257659">
    <property type="component" value="Unassembled WGS sequence"/>
</dbReference>
<reference evidence="2 3" key="1">
    <citation type="submission" date="2023-07" db="EMBL/GenBank/DDBJ databases">
        <title>Genomic Encyclopedia of Type Strains, Phase IV (KMG-IV): sequencing the most valuable type-strain genomes for metagenomic binning, comparative biology and taxonomic classification.</title>
        <authorList>
            <person name="Goeker M."/>
        </authorList>
    </citation>
    <scope>NUCLEOTIDE SEQUENCE [LARGE SCALE GENOMIC DNA]</scope>
    <source>
        <strain evidence="2 3">DSM 102814</strain>
    </source>
</reference>
<keyword evidence="3" id="KW-1185">Reference proteome</keyword>
<protein>
    <recommendedName>
        <fullName evidence="4">Peptidase E</fullName>
    </recommendedName>
</protein>
<gene>
    <name evidence="2" type="ORF">GGR31_001903</name>
</gene>
<dbReference type="RefSeq" id="WP_309728422.1">
    <property type="nucleotide sequence ID" value="NZ_JAVDQA010000005.1"/>
</dbReference>